<dbReference type="AlphaFoldDB" id="A0AAU7CPP2"/>
<reference evidence="1" key="1">
    <citation type="submission" date="2024-05" db="EMBL/GenBank/DDBJ databases">
        <title>Planctomycetes of the genus Singulisphaera possess chitinolytic capabilities.</title>
        <authorList>
            <person name="Ivanova A."/>
        </authorList>
    </citation>
    <scope>NUCLEOTIDE SEQUENCE</scope>
    <source>
        <strain evidence="1">Ch08T</strain>
    </source>
</reference>
<organism evidence="1">
    <name type="scientific">Singulisphaera sp. Ch08</name>
    <dbReference type="NCBI Taxonomy" id="3120278"/>
    <lineage>
        <taxon>Bacteria</taxon>
        <taxon>Pseudomonadati</taxon>
        <taxon>Planctomycetota</taxon>
        <taxon>Planctomycetia</taxon>
        <taxon>Isosphaerales</taxon>
        <taxon>Isosphaeraceae</taxon>
        <taxon>Singulisphaera</taxon>
    </lineage>
</organism>
<protein>
    <submittedName>
        <fullName evidence="1">Uncharacterized protein</fullName>
    </submittedName>
</protein>
<name>A0AAU7CPP2_9BACT</name>
<dbReference type="RefSeq" id="WP_406699833.1">
    <property type="nucleotide sequence ID" value="NZ_CP155447.1"/>
</dbReference>
<dbReference type="EMBL" id="CP155447">
    <property type="protein sequence ID" value="XBH06988.1"/>
    <property type="molecule type" value="Genomic_DNA"/>
</dbReference>
<evidence type="ECO:0000313" key="1">
    <source>
        <dbReference type="EMBL" id="XBH06988.1"/>
    </source>
</evidence>
<sequence length="67" mass="7918">MKCLIVYYLDGLWYGEEVSWKRSGSGFYREISRTEVPQSRGEIEKFAVENHYRIEWRGEIPAQSQSA</sequence>
<proteinExistence type="predicted"/>
<gene>
    <name evidence="1" type="ORF">V5E97_13385</name>
</gene>
<accession>A0AAU7CPP2</accession>